<evidence type="ECO:0000313" key="2">
    <source>
        <dbReference type="EMBL" id="CAG9811486.1"/>
    </source>
</evidence>
<name>A0A9N9WZ64_9DIPT</name>
<dbReference type="AlphaFoldDB" id="A0A9N9WZ64"/>
<keyword evidence="3" id="KW-1185">Reference proteome</keyword>
<organism evidence="2 3">
    <name type="scientific">Chironomus riparius</name>
    <dbReference type="NCBI Taxonomy" id="315576"/>
    <lineage>
        <taxon>Eukaryota</taxon>
        <taxon>Metazoa</taxon>
        <taxon>Ecdysozoa</taxon>
        <taxon>Arthropoda</taxon>
        <taxon>Hexapoda</taxon>
        <taxon>Insecta</taxon>
        <taxon>Pterygota</taxon>
        <taxon>Neoptera</taxon>
        <taxon>Endopterygota</taxon>
        <taxon>Diptera</taxon>
        <taxon>Nematocera</taxon>
        <taxon>Chironomoidea</taxon>
        <taxon>Chironomidae</taxon>
        <taxon>Chironominae</taxon>
        <taxon>Chironomus</taxon>
    </lineage>
</organism>
<feature type="signal peptide" evidence="1">
    <location>
        <begin position="1"/>
        <end position="20"/>
    </location>
</feature>
<evidence type="ECO:0000313" key="3">
    <source>
        <dbReference type="Proteomes" id="UP001153620"/>
    </source>
</evidence>
<reference evidence="2" key="2">
    <citation type="submission" date="2022-10" db="EMBL/GenBank/DDBJ databases">
        <authorList>
            <consortium name="ENA_rothamsted_submissions"/>
            <consortium name="culmorum"/>
            <person name="King R."/>
        </authorList>
    </citation>
    <scope>NUCLEOTIDE SEQUENCE</scope>
</reference>
<dbReference type="EMBL" id="OU895880">
    <property type="protein sequence ID" value="CAG9811486.1"/>
    <property type="molecule type" value="Genomic_DNA"/>
</dbReference>
<gene>
    <name evidence="2" type="ORF">CHIRRI_LOCUS14294</name>
</gene>
<evidence type="ECO:0008006" key="4">
    <source>
        <dbReference type="Google" id="ProtNLM"/>
    </source>
</evidence>
<dbReference type="OrthoDB" id="7765120at2759"/>
<sequence length="193" mass="21025">MKNCLFAALLLGSLIPLISSQSESFDFIDSQGRCWRCVDGSCASCPAALLPQIRIPGVIFPDPWDLTCPGPSAQDCIDFPTAKFPADDINWYWDCAHLSGNVPLRCECDKGFDMRQQMCVFSNNMQSIGCNDQSYSNSIITDCASTSTTVATTTTVTTTTSTPCVCMPFWPCRCNPCWNMPCHSCGGCGMMMG</sequence>
<dbReference type="Proteomes" id="UP001153620">
    <property type="component" value="Chromosome 4"/>
</dbReference>
<protein>
    <recommendedName>
        <fullName evidence="4">Chitin-binding type-2 domain-containing protein</fullName>
    </recommendedName>
</protein>
<feature type="chain" id="PRO_5040326321" description="Chitin-binding type-2 domain-containing protein" evidence="1">
    <location>
        <begin position="21"/>
        <end position="193"/>
    </location>
</feature>
<evidence type="ECO:0000256" key="1">
    <source>
        <dbReference type="SAM" id="SignalP"/>
    </source>
</evidence>
<accession>A0A9N9WZ64</accession>
<proteinExistence type="predicted"/>
<keyword evidence="1" id="KW-0732">Signal</keyword>
<reference evidence="2" key="1">
    <citation type="submission" date="2022-01" db="EMBL/GenBank/DDBJ databases">
        <authorList>
            <person name="King R."/>
        </authorList>
    </citation>
    <scope>NUCLEOTIDE SEQUENCE</scope>
</reference>